<evidence type="ECO:0000313" key="9">
    <source>
        <dbReference type="EMBL" id="GLI32585.1"/>
    </source>
</evidence>
<dbReference type="NCBIfam" id="TIGR00229">
    <property type="entry name" value="sensory_box"/>
    <property type="match status" value="1"/>
</dbReference>
<keyword evidence="3" id="KW-0805">Transcription regulation</keyword>
<dbReference type="PROSITE" id="PS50112">
    <property type="entry name" value="PAS"/>
    <property type="match status" value="1"/>
</dbReference>
<dbReference type="Gene3D" id="3.30.450.20">
    <property type="entry name" value="PAS domain"/>
    <property type="match status" value="1"/>
</dbReference>
<dbReference type="Pfam" id="PF02954">
    <property type="entry name" value="HTH_8"/>
    <property type="match status" value="1"/>
</dbReference>
<feature type="domain" description="PAS" evidence="7">
    <location>
        <begin position="24"/>
        <end position="69"/>
    </location>
</feature>
<dbReference type="SUPFAM" id="SSF52540">
    <property type="entry name" value="P-loop containing nucleoside triphosphate hydrolases"/>
    <property type="match status" value="1"/>
</dbReference>
<keyword evidence="1" id="KW-0547">Nucleotide-binding</keyword>
<dbReference type="SUPFAM" id="SSF46689">
    <property type="entry name" value="Homeodomain-like"/>
    <property type="match status" value="1"/>
</dbReference>
<dbReference type="AlphaFoldDB" id="A0A9W6FSV3"/>
<evidence type="ECO:0000313" key="10">
    <source>
        <dbReference type="Proteomes" id="UP001144372"/>
    </source>
</evidence>
<dbReference type="PANTHER" id="PTHR32071:SF117">
    <property type="entry name" value="PTS-DEPENDENT DIHYDROXYACETONE KINASE OPERON REGULATORY PROTEIN-RELATED"/>
    <property type="match status" value="1"/>
</dbReference>
<keyword evidence="4" id="KW-0238">DNA-binding</keyword>
<evidence type="ECO:0000259" key="7">
    <source>
        <dbReference type="PROSITE" id="PS50112"/>
    </source>
</evidence>
<organism evidence="9 10">
    <name type="scientific">Desulforhabdus amnigena</name>
    <dbReference type="NCBI Taxonomy" id="40218"/>
    <lineage>
        <taxon>Bacteria</taxon>
        <taxon>Pseudomonadati</taxon>
        <taxon>Thermodesulfobacteriota</taxon>
        <taxon>Syntrophobacteria</taxon>
        <taxon>Syntrophobacterales</taxon>
        <taxon>Syntrophobacteraceae</taxon>
        <taxon>Desulforhabdus</taxon>
    </lineage>
</organism>
<dbReference type="PROSITE" id="PS00688">
    <property type="entry name" value="SIGMA54_INTERACT_3"/>
    <property type="match status" value="1"/>
</dbReference>
<keyword evidence="5" id="KW-0804">Transcription</keyword>
<evidence type="ECO:0000256" key="1">
    <source>
        <dbReference type="ARBA" id="ARBA00022741"/>
    </source>
</evidence>
<dbReference type="Gene3D" id="1.10.8.60">
    <property type="match status" value="1"/>
</dbReference>
<dbReference type="InterPro" id="IPR025944">
    <property type="entry name" value="Sigma_54_int_dom_CS"/>
</dbReference>
<evidence type="ECO:0000259" key="6">
    <source>
        <dbReference type="PROSITE" id="PS50045"/>
    </source>
</evidence>
<dbReference type="GO" id="GO:0043565">
    <property type="term" value="F:sequence-specific DNA binding"/>
    <property type="evidence" value="ECO:0007669"/>
    <property type="project" value="InterPro"/>
</dbReference>
<keyword evidence="2" id="KW-0067">ATP-binding</keyword>
<dbReference type="SMART" id="SM00091">
    <property type="entry name" value="PAS"/>
    <property type="match status" value="1"/>
</dbReference>
<dbReference type="CDD" id="cd00009">
    <property type="entry name" value="AAA"/>
    <property type="match status" value="1"/>
</dbReference>
<dbReference type="InterPro" id="IPR035965">
    <property type="entry name" value="PAS-like_dom_sf"/>
</dbReference>
<name>A0A9W6FSV3_9BACT</name>
<dbReference type="GO" id="GO:0006355">
    <property type="term" value="P:regulation of DNA-templated transcription"/>
    <property type="evidence" value="ECO:0007669"/>
    <property type="project" value="InterPro"/>
</dbReference>
<dbReference type="FunFam" id="3.40.50.300:FF:000006">
    <property type="entry name" value="DNA-binding transcriptional regulator NtrC"/>
    <property type="match status" value="1"/>
</dbReference>
<dbReference type="PANTHER" id="PTHR32071">
    <property type="entry name" value="TRANSCRIPTIONAL REGULATORY PROTEIN"/>
    <property type="match status" value="1"/>
</dbReference>
<dbReference type="SUPFAM" id="SSF55785">
    <property type="entry name" value="PYP-like sensor domain (PAS domain)"/>
    <property type="match status" value="1"/>
</dbReference>
<dbReference type="InterPro" id="IPR000700">
    <property type="entry name" value="PAS-assoc_C"/>
</dbReference>
<dbReference type="InterPro" id="IPR003593">
    <property type="entry name" value="AAA+_ATPase"/>
</dbReference>
<dbReference type="EMBL" id="BSDR01000001">
    <property type="protein sequence ID" value="GLI32585.1"/>
    <property type="molecule type" value="Genomic_DNA"/>
</dbReference>
<dbReference type="InterPro" id="IPR009057">
    <property type="entry name" value="Homeodomain-like_sf"/>
</dbReference>
<comment type="caution">
    <text evidence="9">The sequence shown here is derived from an EMBL/GenBank/DDBJ whole genome shotgun (WGS) entry which is preliminary data.</text>
</comment>
<evidence type="ECO:0000256" key="5">
    <source>
        <dbReference type="ARBA" id="ARBA00023163"/>
    </source>
</evidence>
<sequence length="466" mass="51494">MAIAFPQPNGSSMKALTLEQLMADKRNLEHILDNLLEGIIAHDKERRILFFNRAAEKITGYSKEEVVGRDCHEVFGSPFCGNRCSFCSGPPDSFSHAGYTINILTKNGEPRCIEMSVSGMRDESGSFVGVLAAFRDMTDFLGLKIRLGEISHFSGIIGQDHKILSIFEQIRELATNDFPVHIFGETGTGKELVATAIHNESRRGGGPFVPVNCGALPEGLLESELFGHVKGAFSGAIRDKKGRFELAHTGTIFLDEVTELPKAMQVKLLRVLQEGTFERVGGEETIKVDVRIISATNRDLKSEMEKQNFREDLYYRLNVVPLRLPPLRERKNDIPLLAAHFLQKATECGQKAANLSQDALSLMMDYSWPGNIRELQNAIHFALVKSRGSVIRPEDLPLELKARENCPCPPGPSRKLNKESVSAALTQSGGNKSKAAKLLGVGRATLYRFLDDEKMSQDTLLSHAGT</sequence>
<dbReference type="InterPro" id="IPR025943">
    <property type="entry name" value="Sigma_54_int_dom_ATP-bd_2"/>
</dbReference>
<dbReference type="InterPro" id="IPR027417">
    <property type="entry name" value="P-loop_NTPase"/>
</dbReference>
<dbReference type="Pfam" id="PF00158">
    <property type="entry name" value="Sigma54_activat"/>
    <property type="match status" value="1"/>
</dbReference>
<protein>
    <submittedName>
        <fullName evidence="9">Sigma-54-dependent Fis family transcriptional regulator</fullName>
    </submittedName>
</protein>
<dbReference type="CDD" id="cd00130">
    <property type="entry name" value="PAS"/>
    <property type="match status" value="1"/>
</dbReference>
<dbReference type="GO" id="GO:0005524">
    <property type="term" value="F:ATP binding"/>
    <property type="evidence" value="ECO:0007669"/>
    <property type="project" value="UniProtKB-KW"/>
</dbReference>
<dbReference type="PROSITE" id="PS50045">
    <property type="entry name" value="SIGMA54_INTERACT_4"/>
    <property type="match status" value="1"/>
</dbReference>
<dbReference type="InterPro" id="IPR002197">
    <property type="entry name" value="HTH_Fis"/>
</dbReference>
<dbReference type="InterPro" id="IPR058031">
    <property type="entry name" value="AAA_lid_NorR"/>
</dbReference>
<dbReference type="Gene3D" id="3.40.50.300">
    <property type="entry name" value="P-loop containing nucleotide triphosphate hydrolases"/>
    <property type="match status" value="1"/>
</dbReference>
<dbReference type="SMART" id="SM00382">
    <property type="entry name" value="AAA"/>
    <property type="match status" value="1"/>
</dbReference>
<keyword evidence="10" id="KW-1185">Reference proteome</keyword>
<evidence type="ECO:0000256" key="2">
    <source>
        <dbReference type="ARBA" id="ARBA00022840"/>
    </source>
</evidence>
<evidence type="ECO:0000256" key="3">
    <source>
        <dbReference type="ARBA" id="ARBA00023015"/>
    </source>
</evidence>
<feature type="domain" description="Sigma-54 factor interaction" evidence="6">
    <location>
        <begin position="156"/>
        <end position="384"/>
    </location>
</feature>
<proteinExistence type="predicted"/>
<dbReference type="PROSITE" id="PS50113">
    <property type="entry name" value="PAC"/>
    <property type="match status" value="1"/>
</dbReference>
<dbReference type="Gene3D" id="1.10.10.60">
    <property type="entry name" value="Homeodomain-like"/>
    <property type="match status" value="1"/>
</dbReference>
<dbReference type="InterPro" id="IPR002078">
    <property type="entry name" value="Sigma_54_int"/>
</dbReference>
<evidence type="ECO:0000256" key="4">
    <source>
        <dbReference type="ARBA" id="ARBA00023125"/>
    </source>
</evidence>
<evidence type="ECO:0000259" key="8">
    <source>
        <dbReference type="PROSITE" id="PS50113"/>
    </source>
</evidence>
<dbReference type="Proteomes" id="UP001144372">
    <property type="component" value="Unassembled WGS sequence"/>
</dbReference>
<dbReference type="Pfam" id="PF13426">
    <property type="entry name" value="PAS_9"/>
    <property type="match status" value="1"/>
</dbReference>
<accession>A0A9W6FSV3</accession>
<dbReference type="PROSITE" id="PS00676">
    <property type="entry name" value="SIGMA54_INTERACT_2"/>
    <property type="match status" value="1"/>
</dbReference>
<gene>
    <name evidence="9" type="ORF">DAMNIGENAA_00180</name>
</gene>
<dbReference type="PRINTS" id="PR01590">
    <property type="entry name" value="HTHFIS"/>
</dbReference>
<dbReference type="InterPro" id="IPR000014">
    <property type="entry name" value="PAS"/>
</dbReference>
<reference evidence="9" key="1">
    <citation type="submission" date="2022-12" db="EMBL/GenBank/DDBJ databases">
        <title>Reference genome sequencing for broad-spectrum identification of bacterial and archaeal isolates by mass spectrometry.</title>
        <authorList>
            <person name="Sekiguchi Y."/>
            <person name="Tourlousse D.M."/>
        </authorList>
    </citation>
    <scope>NUCLEOTIDE SEQUENCE</scope>
    <source>
        <strain evidence="9">ASRB1</strain>
    </source>
</reference>
<feature type="domain" description="PAC" evidence="8">
    <location>
        <begin position="97"/>
        <end position="149"/>
    </location>
</feature>
<dbReference type="Pfam" id="PF25601">
    <property type="entry name" value="AAA_lid_14"/>
    <property type="match status" value="1"/>
</dbReference>